<dbReference type="CDD" id="cd09621">
    <property type="entry name" value="CBM9_like_5"/>
    <property type="match status" value="1"/>
</dbReference>
<evidence type="ECO:0000313" key="6">
    <source>
        <dbReference type="EMBL" id="NJP46035.1"/>
    </source>
</evidence>
<evidence type="ECO:0000256" key="1">
    <source>
        <dbReference type="ARBA" id="ARBA00005336"/>
    </source>
</evidence>
<dbReference type="InterPro" id="IPR036962">
    <property type="entry name" value="Glyco_hydro_3_N_sf"/>
</dbReference>
<dbReference type="InterPro" id="IPR036881">
    <property type="entry name" value="Glyco_hydro_3_C_sf"/>
</dbReference>
<dbReference type="PANTHER" id="PTHR42721:SF3">
    <property type="entry name" value="BETA-D-XYLOSIDASE 5-RELATED"/>
    <property type="match status" value="1"/>
</dbReference>
<evidence type="ECO:0000256" key="4">
    <source>
        <dbReference type="SAM" id="SignalP"/>
    </source>
</evidence>
<feature type="signal peptide" evidence="4">
    <location>
        <begin position="1"/>
        <end position="29"/>
    </location>
</feature>
<comment type="similarity">
    <text evidence="1">Belongs to the glycosyl hydrolase 3 family.</text>
</comment>
<dbReference type="InterPro" id="IPR001764">
    <property type="entry name" value="Glyco_hydro_3_N"/>
</dbReference>
<dbReference type="Pfam" id="PF14310">
    <property type="entry name" value="Fn3-like"/>
    <property type="match status" value="1"/>
</dbReference>
<dbReference type="SUPFAM" id="SSF49344">
    <property type="entry name" value="CBD9-like"/>
    <property type="match status" value="1"/>
</dbReference>
<protein>
    <submittedName>
        <fullName evidence="6">Beta-glucosidase</fullName>
    </submittedName>
</protein>
<accession>A0ABX0ZSS4</accession>
<dbReference type="Pfam" id="PF00933">
    <property type="entry name" value="Glyco_hydro_3"/>
    <property type="match status" value="1"/>
</dbReference>
<dbReference type="InterPro" id="IPR017853">
    <property type="entry name" value="GH"/>
</dbReference>
<keyword evidence="3" id="KW-0378">Hydrolase</keyword>
<dbReference type="Gene3D" id="3.20.20.300">
    <property type="entry name" value="Glycoside hydrolase, family 3, N-terminal domain"/>
    <property type="match status" value="1"/>
</dbReference>
<name>A0ABX0ZSS4_9ACTN</name>
<dbReference type="InterPro" id="IPR002772">
    <property type="entry name" value="Glyco_hydro_3_C"/>
</dbReference>
<dbReference type="Pfam" id="PF06452">
    <property type="entry name" value="CBM9_1"/>
    <property type="match status" value="1"/>
</dbReference>
<dbReference type="Pfam" id="PF10633">
    <property type="entry name" value="NPCBM_assoc"/>
    <property type="match status" value="1"/>
</dbReference>
<keyword evidence="2 4" id="KW-0732">Signal</keyword>
<dbReference type="PANTHER" id="PTHR42721">
    <property type="entry name" value="SUGAR HYDROLASE-RELATED"/>
    <property type="match status" value="1"/>
</dbReference>
<gene>
    <name evidence="6" type="ORF">HCN08_21890</name>
</gene>
<evidence type="ECO:0000256" key="3">
    <source>
        <dbReference type="ARBA" id="ARBA00022801"/>
    </source>
</evidence>
<dbReference type="InterPro" id="IPR010502">
    <property type="entry name" value="Carb-bd_dom_fam9"/>
</dbReference>
<dbReference type="SUPFAM" id="SSF49373">
    <property type="entry name" value="Invasin/intimin cell-adhesion fragments"/>
    <property type="match status" value="1"/>
</dbReference>
<dbReference type="SMART" id="SM01217">
    <property type="entry name" value="Fn3_like"/>
    <property type="match status" value="1"/>
</dbReference>
<dbReference type="Gene3D" id="2.60.40.1190">
    <property type="match status" value="1"/>
</dbReference>
<dbReference type="Gene3D" id="3.40.50.1700">
    <property type="entry name" value="Glycoside hydrolase family 3 C-terminal domain"/>
    <property type="match status" value="1"/>
</dbReference>
<evidence type="ECO:0000256" key="2">
    <source>
        <dbReference type="ARBA" id="ARBA00022729"/>
    </source>
</evidence>
<dbReference type="InterPro" id="IPR003343">
    <property type="entry name" value="Big_2"/>
</dbReference>
<dbReference type="InterPro" id="IPR018905">
    <property type="entry name" value="A-galactase_NEW3"/>
</dbReference>
<organism evidence="6 7">
    <name type="scientific">Actinacidiphila epipremni</name>
    <dbReference type="NCBI Taxonomy" id="2053013"/>
    <lineage>
        <taxon>Bacteria</taxon>
        <taxon>Bacillati</taxon>
        <taxon>Actinomycetota</taxon>
        <taxon>Actinomycetes</taxon>
        <taxon>Kitasatosporales</taxon>
        <taxon>Streptomycetaceae</taxon>
        <taxon>Actinacidiphila</taxon>
    </lineage>
</organism>
<dbReference type="SUPFAM" id="SSF52279">
    <property type="entry name" value="Beta-D-glucan exohydrolase, C-terminal domain"/>
    <property type="match status" value="1"/>
</dbReference>
<comment type="caution">
    <text evidence="6">The sequence shown here is derived from an EMBL/GenBank/DDBJ whole genome shotgun (WGS) entry which is preliminary data.</text>
</comment>
<dbReference type="Pfam" id="PF01915">
    <property type="entry name" value="Glyco_hydro_3_C"/>
    <property type="match status" value="1"/>
</dbReference>
<dbReference type="Gene3D" id="2.60.40.1080">
    <property type="match status" value="1"/>
</dbReference>
<dbReference type="InterPro" id="IPR013783">
    <property type="entry name" value="Ig-like_fold"/>
</dbReference>
<dbReference type="SUPFAM" id="SSF51445">
    <property type="entry name" value="(Trans)glycosidases"/>
    <property type="match status" value="1"/>
</dbReference>
<dbReference type="EMBL" id="JAATEJ010000019">
    <property type="protein sequence ID" value="NJP46035.1"/>
    <property type="molecule type" value="Genomic_DNA"/>
</dbReference>
<reference evidence="6 7" key="1">
    <citation type="submission" date="2020-03" db="EMBL/GenBank/DDBJ databases">
        <title>WGS of actinomycetes isolated from Thailand.</title>
        <authorList>
            <person name="Thawai C."/>
        </authorList>
    </citation>
    <scope>NUCLEOTIDE SEQUENCE [LARGE SCALE GENOMIC DNA]</scope>
    <source>
        <strain evidence="6 7">PRB2-1</strain>
    </source>
</reference>
<sequence>MKETTVRSRRLRKSAGRLLAAAVAATVVAGVPAVAQASPRGAGHSAASPPVYLDTHYSFAERAADLVARMTLPEKVAQLQTNNAPAIPRLGVQRYTYWSEGQHGINRLGADTAAGSQGELNPAATSFPVNFAATMSWDPQLTYQETTAISDEARGFLDKSLFGTGQNNLGPSASDYGDLTFWAPTVNMDRDPRWGRTNESFGEDTYLASTMAGAFVNGYQGRTIDGRQTTPYLKVAATAKHYALNNDENARHTQSANTTDANIRDYYTKQFASLVQDAHVSGVMTAYNAVNGTPAPANTYTVGELLQATYGFGGYTTSDCGAVGDVYSSGAHDWAPPGWTTNGTTWTQEATGKQVPAAAGGQAYALRAGTQLNCAGGELTTANIDAAISLGLLTPGVIDGALTKLFTVRMQTGEFDPASKVAYTKITKAQIESPAHQALAAKVAAQDLVLLQNDDVKGTSAPLLPANPAKLRSVVILGNLANTTTLGGYSGRPTLTVNAVQGITAAVHAADPAATVTFDACGTSTGATTPAACSAATQAAARTADLVLVVVGSDMGVADEGTDRSALALPGNYDSLISQAAALGNPRTALVMQADGPYDIRAAQQDFPAIVFSGYNGESQGTALAQVLFGQQNPSGHLDFTWFTDTSQLPSMDSYGLTPSETGGLGRTYMYFTDTPTYPFGYGLSYARFAYSHVRVGPGAVSADGTVKVSFDVTNTGKTAGATVAQLYAARQFTVPGVELPQQQLAGFQKTAVLKPGRTQHITLSVKVADLSRWDESRLKQVVDDGTYRFRVGPDSATAVGSGTVRVHGAITPKVRSVTVQPPQVVFAPGGTLDLTGTNPFLAPDTDPVLEQPHAAADHIVEAANNDQSFADLRRAHVTYRSTDPRVATVSRTGVVTARAPGAATIEVTVDGVTGTAPIVVQNPFGLQAAGIVKPGTTVTATASYTNTGAQPVRGLTLGLTAPDGWAAKATSPVTIRTVAPGRKVTATWSVTVPANASPGTKAELDATAAFTGAAGVYSQAAVSPLTVTSGATPEQVTPVVTGTEPAAGTLKVQLHNPSDTPTTVTGVQWKLGSRTGTQPVSATIAPQDSATVDVPVPGITFATPYSFTVTGVIAGDRASESFSGHVTFLPVVNKSLGDDWTLADVSDGPAVDLSTSADGTWSTLDGSQPYGGDPDLSGKVWLDWDAAHLYLTADLTDDVFSEPATGADIWQGDCLQFAATSGVPGSSAAPSTASVDGHYEYGAALTSLGEQLYRWTAPTEGSGQVTNAVVHVTRDEAAHTTLYRLAIPWSDLTSVQPTANTVFSFALDDNDKDNGVRKGYTQWGDGIGSSKDVAGFNMAQLMPAS</sequence>
<dbReference type="InterPro" id="IPR044993">
    <property type="entry name" value="BXL"/>
</dbReference>
<dbReference type="Proteomes" id="UP000734511">
    <property type="component" value="Unassembled WGS sequence"/>
</dbReference>
<proteinExistence type="inferred from homology"/>
<evidence type="ECO:0000313" key="7">
    <source>
        <dbReference type="Proteomes" id="UP000734511"/>
    </source>
</evidence>
<dbReference type="InterPro" id="IPR008964">
    <property type="entry name" value="Invasin/intimin_cell_adhesion"/>
</dbReference>
<dbReference type="Pfam" id="PF02368">
    <property type="entry name" value="Big_2"/>
    <property type="match status" value="1"/>
</dbReference>
<keyword evidence="7" id="KW-1185">Reference proteome</keyword>
<evidence type="ECO:0000259" key="5">
    <source>
        <dbReference type="SMART" id="SM01217"/>
    </source>
</evidence>
<feature type="domain" description="Fibronectin type III-like" evidence="5">
    <location>
        <begin position="723"/>
        <end position="796"/>
    </location>
</feature>
<dbReference type="InterPro" id="IPR026891">
    <property type="entry name" value="Fn3-like"/>
</dbReference>
<feature type="chain" id="PRO_5046875767" evidence="4">
    <location>
        <begin position="30"/>
        <end position="1346"/>
    </location>
</feature>
<dbReference type="Gene3D" id="2.60.40.10">
    <property type="entry name" value="Immunoglobulins"/>
    <property type="match status" value="2"/>
</dbReference>